<dbReference type="Gene3D" id="1.10.3210.10">
    <property type="entry name" value="Hypothetical protein af1432"/>
    <property type="match status" value="1"/>
</dbReference>
<evidence type="ECO:0000313" key="2">
    <source>
        <dbReference type="EMBL" id="HIH10091.1"/>
    </source>
</evidence>
<proteinExistence type="predicted"/>
<protein>
    <submittedName>
        <fullName evidence="2">HD domain-containing protein</fullName>
    </submittedName>
</protein>
<name>A0A7J4IX21_9ARCH</name>
<accession>A0A7J4IX21</accession>
<sequence length="191" mass="21936">MYHHFTGNNLTDSEKVQRFVLRAILASKVPNSRRDDSIEWELKHSSSCIQTGRILAQKRGLDGALVEMVAALHDIYAIRTGRFKDHARHGAKMAGKILKKITKLPKKKISLIANAIANHSDKQVYSSDPYVEIAKDMDTLDCFLYGREIYNEKPPAIRKEYLRRIISIRAELGLPEEKYFIKELERLKNGK</sequence>
<dbReference type="SUPFAM" id="SSF109604">
    <property type="entry name" value="HD-domain/PDEase-like"/>
    <property type="match status" value="1"/>
</dbReference>
<dbReference type="InterPro" id="IPR006674">
    <property type="entry name" value="HD_domain"/>
</dbReference>
<organism evidence="2 3">
    <name type="scientific">Candidatus Iainarchaeum sp</name>
    <dbReference type="NCBI Taxonomy" id="3101447"/>
    <lineage>
        <taxon>Archaea</taxon>
        <taxon>Candidatus Iainarchaeota</taxon>
        <taxon>Candidatus Iainarchaeia</taxon>
        <taxon>Candidatus Iainarchaeales</taxon>
        <taxon>Candidatus Iainarchaeaceae</taxon>
        <taxon>Candidatus Iainarchaeum</taxon>
    </lineage>
</organism>
<evidence type="ECO:0000259" key="1">
    <source>
        <dbReference type="Pfam" id="PF01966"/>
    </source>
</evidence>
<dbReference type="EMBL" id="DUGC01000085">
    <property type="protein sequence ID" value="HIH10091.1"/>
    <property type="molecule type" value="Genomic_DNA"/>
</dbReference>
<feature type="domain" description="HD" evidence="1">
    <location>
        <begin position="43"/>
        <end position="141"/>
    </location>
</feature>
<dbReference type="AlphaFoldDB" id="A0A7J4IX21"/>
<gene>
    <name evidence="2" type="ORF">HA254_05490</name>
</gene>
<dbReference type="Pfam" id="PF01966">
    <property type="entry name" value="HD"/>
    <property type="match status" value="1"/>
</dbReference>
<reference evidence="3" key="1">
    <citation type="journal article" date="2020" name="bioRxiv">
        <title>A rank-normalized archaeal taxonomy based on genome phylogeny resolves widespread incomplete and uneven classifications.</title>
        <authorList>
            <person name="Rinke C."/>
            <person name="Chuvochina M."/>
            <person name="Mussig A.J."/>
            <person name="Chaumeil P.-A."/>
            <person name="Waite D.W."/>
            <person name="Whitman W.B."/>
            <person name="Parks D.H."/>
            <person name="Hugenholtz P."/>
        </authorList>
    </citation>
    <scope>NUCLEOTIDE SEQUENCE [LARGE SCALE GENOMIC DNA]</scope>
</reference>
<comment type="caution">
    <text evidence="2">The sequence shown here is derived from an EMBL/GenBank/DDBJ whole genome shotgun (WGS) entry which is preliminary data.</text>
</comment>
<dbReference type="Proteomes" id="UP000565078">
    <property type="component" value="Unassembled WGS sequence"/>
</dbReference>
<evidence type="ECO:0000313" key="3">
    <source>
        <dbReference type="Proteomes" id="UP000565078"/>
    </source>
</evidence>